<evidence type="ECO:0000313" key="2">
    <source>
        <dbReference type="Proteomes" id="UP000190274"/>
    </source>
</evidence>
<accession>A0A1G4ITA8</accession>
<sequence>MSSAIAERLTKVLIAQYLSKKNYDGTLQHFLKEAGLGRSVLELGREVFEDIETIVSERIEFNEHQITARLAQTSLNDSIDAVGQRFYLPSWDHTLQLQALQFSLRPRALAVDLQLSEDSRLTISTADKHVYFYNGDQDLQREMTLKSGVVRRCGALPNRAATLYYYTCGMDGTLTIYNDAFQVRLQHKIHSRIVKNIEFFQMGPKPQYLCFSVGLDNYLKVHFIDIESFEVSFQDERKFQSACTSFQLAKNVEQQPVLLFTQQDHSLLYAVVWHEGALVEYCKLALNSAKFSSHAFNVLSSCLLDLKPPTDNSSNASNHHLVTLQEGSIVAIATSHTPYMRLVLLEVPEISITDFQTGSGTKIHYDKIIRNIATSVPQDSFSQSIIKSCHRSRGVLVGSDSGIYAIDVSNCDSWPLLKNTQRVKALDSLHDRIAVGFADRTIELLQWYPST</sequence>
<reference evidence="2" key="1">
    <citation type="submission" date="2016-03" db="EMBL/GenBank/DDBJ databases">
        <authorList>
            <person name="Devillers H."/>
        </authorList>
    </citation>
    <scope>NUCLEOTIDE SEQUENCE [LARGE SCALE GENOMIC DNA]</scope>
</reference>
<dbReference type="EMBL" id="LT598456">
    <property type="protein sequence ID" value="SCU80112.1"/>
    <property type="molecule type" value="Genomic_DNA"/>
</dbReference>
<proteinExistence type="predicted"/>
<dbReference type="PROSITE" id="PS50896">
    <property type="entry name" value="LISH"/>
    <property type="match status" value="1"/>
</dbReference>
<dbReference type="OrthoDB" id="1932312at2759"/>
<dbReference type="InterPro" id="IPR036322">
    <property type="entry name" value="WD40_repeat_dom_sf"/>
</dbReference>
<dbReference type="SUPFAM" id="SSF50978">
    <property type="entry name" value="WD40 repeat-like"/>
    <property type="match status" value="1"/>
</dbReference>
<keyword evidence="2" id="KW-1185">Reference proteome</keyword>
<protein>
    <submittedName>
        <fullName evidence="1">LADA_0B05116g1_1</fullName>
    </submittedName>
</protein>
<dbReference type="InterPro" id="IPR006594">
    <property type="entry name" value="LisH"/>
</dbReference>
<gene>
    <name evidence="1" type="ORF">LADA_0B05116G</name>
</gene>
<dbReference type="Proteomes" id="UP000190274">
    <property type="component" value="Chromosome B"/>
</dbReference>
<name>A0A1G4ITA8_9SACH</name>
<dbReference type="STRING" id="1266660.A0A1G4ITA8"/>
<dbReference type="AlphaFoldDB" id="A0A1G4ITA8"/>
<evidence type="ECO:0000313" key="1">
    <source>
        <dbReference type="EMBL" id="SCU80112.1"/>
    </source>
</evidence>
<organism evidence="1 2">
    <name type="scientific">Lachancea dasiensis</name>
    <dbReference type="NCBI Taxonomy" id="1072105"/>
    <lineage>
        <taxon>Eukaryota</taxon>
        <taxon>Fungi</taxon>
        <taxon>Dikarya</taxon>
        <taxon>Ascomycota</taxon>
        <taxon>Saccharomycotina</taxon>
        <taxon>Saccharomycetes</taxon>
        <taxon>Saccharomycetales</taxon>
        <taxon>Saccharomycetaceae</taxon>
        <taxon>Lachancea</taxon>
    </lineage>
</organism>